<gene>
    <name evidence="1" type="ORF">SAMN05216325_11627</name>
</gene>
<dbReference type="RefSeq" id="WP_177167736.1">
    <property type="nucleotide sequence ID" value="NZ_FOCP01000016.1"/>
</dbReference>
<dbReference type="Proteomes" id="UP000199459">
    <property type="component" value="Unassembled WGS sequence"/>
</dbReference>
<evidence type="ECO:0000313" key="1">
    <source>
        <dbReference type="EMBL" id="SEN38800.1"/>
    </source>
</evidence>
<organism evidence="1 2">
    <name type="scientific">Nitrosomonas marina</name>
    <dbReference type="NCBI Taxonomy" id="917"/>
    <lineage>
        <taxon>Bacteria</taxon>
        <taxon>Pseudomonadati</taxon>
        <taxon>Pseudomonadota</taxon>
        <taxon>Betaproteobacteria</taxon>
        <taxon>Nitrosomonadales</taxon>
        <taxon>Nitrosomonadaceae</taxon>
        <taxon>Nitrosomonas</taxon>
    </lineage>
</organism>
<reference evidence="1 2" key="1">
    <citation type="submission" date="2016-10" db="EMBL/GenBank/DDBJ databases">
        <authorList>
            <person name="de Groot N.N."/>
        </authorList>
    </citation>
    <scope>NUCLEOTIDE SEQUENCE [LARGE SCALE GENOMIC DNA]</scope>
    <source>
        <strain evidence="1 2">Nm22</strain>
    </source>
</reference>
<evidence type="ECO:0000313" key="2">
    <source>
        <dbReference type="Proteomes" id="UP000199459"/>
    </source>
</evidence>
<sequence>MPTPDQIEQASAQMKKYASMMNDLADYPKYVVKLINNDNLDEFERALRRLVCWND</sequence>
<dbReference type="EMBL" id="FOCP01000016">
    <property type="protein sequence ID" value="SEN38800.1"/>
    <property type="molecule type" value="Genomic_DNA"/>
</dbReference>
<proteinExistence type="predicted"/>
<accession>A0A1H8G4W5</accession>
<protein>
    <submittedName>
        <fullName evidence="1">Uncharacterized protein</fullName>
    </submittedName>
</protein>
<name>A0A1H8G4W5_9PROT</name>
<dbReference type="AlphaFoldDB" id="A0A1H8G4W5"/>